<dbReference type="OrthoDB" id="5579731at2759"/>
<feature type="compositionally biased region" description="Basic and acidic residues" evidence="1">
    <location>
        <begin position="340"/>
        <end position="358"/>
    </location>
</feature>
<dbReference type="PANTHER" id="PTHR28034">
    <property type="entry name" value="SET1 COMPLEX COMPONENT SHG1"/>
    <property type="match status" value="1"/>
</dbReference>
<comment type="caution">
    <text evidence="3">The sequence shown here is derived from an EMBL/GenBank/DDBJ whole genome shotgun (WGS) entry which is preliminary data.</text>
</comment>
<proteinExistence type="predicted"/>
<keyword evidence="4" id="KW-1185">Reference proteome</keyword>
<dbReference type="PANTHER" id="PTHR28034:SF1">
    <property type="entry name" value="NUCLEOMORPHIN"/>
    <property type="match status" value="1"/>
</dbReference>
<feature type="compositionally biased region" description="Basic and acidic residues" evidence="1">
    <location>
        <begin position="424"/>
        <end position="469"/>
    </location>
</feature>
<protein>
    <recommendedName>
        <fullName evidence="2">BOD1/SHG1 domain-containing protein</fullName>
    </recommendedName>
</protein>
<feature type="region of interest" description="Disordered" evidence="1">
    <location>
        <begin position="130"/>
        <end position="469"/>
    </location>
</feature>
<evidence type="ECO:0000256" key="1">
    <source>
        <dbReference type="SAM" id="MobiDB-lite"/>
    </source>
</evidence>
<evidence type="ECO:0000313" key="3">
    <source>
        <dbReference type="EMBL" id="KAF2104828.1"/>
    </source>
</evidence>
<dbReference type="EMBL" id="ML978121">
    <property type="protein sequence ID" value="KAF2104828.1"/>
    <property type="molecule type" value="Genomic_DNA"/>
</dbReference>
<dbReference type="Pfam" id="PF05205">
    <property type="entry name" value="COMPASS-Shg1"/>
    <property type="match status" value="1"/>
</dbReference>
<sequence>MASMAESRKPLKLSDLPLSPTKRAAVEGLMERLKKRGHFDGLRKAAYLKFEHGDAKTALLASLEGIVESETDRDPSLLAKDRRIAAPLIEGSAERSDIYRVVEDKVNQFVQELLVDAEQQLRAIRRQDVGEETAANEQRIGSKTEEEWAQEAEARRNERVEALEEEKEKERRRDREERKKVEDERRKRREEEEAREKERKEREDRRRAEREAEREREKERERKRQEEYEREQEQYEREREERRERRRREEREREEYERERTRGRERRRQSIDQGAKSIPPEQEKDLEEVALMELLKEGQKAAKSRQRPELERSEDLEPPARKMLVPKSIVPRDPAAARLAKLEKSPVKSDTSESKTEVGKITSVKPASSTKPVLETPELVPAVKDEILKQEPREVATKSPVVRSIETNEKRMKDGMSASARPPSRQEEKRDRSPHEKLKERSHEPSRRVSGRHEEIRESDRGSYKERSRSRESRSYQVRLVIDAIDREVDLFQDDLFVIAACRLLDDGVLAHAAHQTLTAMFLHLAFATRETIVIVGIVGIVGIETETETEIGIGTGIGIGTRGIIDEIHMDGIEMDGTEKRDIDTPRLIDMCQAAPLVIAQEIAIGTEIVNVNGEVIETKNGSENESAVAKGAVAGVEVDVGTGTSGDSSAIPLCYMA</sequence>
<feature type="compositionally biased region" description="Basic and acidic residues" evidence="1">
    <location>
        <begin position="140"/>
        <end position="262"/>
    </location>
</feature>
<name>A0A9P4IT22_9PEZI</name>
<dbReference type="AlphaFoldDB" id="A0A9P4IT22"/>
<dbReference type="InterPro" id="IPR055264">
    <property type="entry name" value="BOD1/SHG1_dom"/>
</dbReference>
<gene>
    <name evidence="3" type="ORF">NA57DRAFT_71033</name>
</gene>
<feature type="compositionally biased region" description="Basic and acidic residues" evidence="1">
    <location>
        <begin position="383"/>
        <end position="396"/>
    </location>
</feature>
<dbReference type="Proteomes" id="UP000799772">
    <property type="component" value="Unassembled WGS sequence"/>
</dbReference>
<evidence type="ECO:0000313" key="4">
    <source>
        <dbReference type="Proteomes" id="UP000799772"/>
    </source>
</evidence>
<feature type="compositionally biased region" description="Basic and acidic residues" evidence="1">
    <location>
        <begin position="294"/>
        <end position="320"/>
    </location>
</feature>
<evidence type="ECO:0000259" key="2">
    <source>
        <dbReference type="Pfam" id="PF05205"/>
    </source>
</evidence>
<feature type="domain" description="BOD1/SHG1" evidence="2">
    <location>
        <begin position="29"/>
        <end position="130"/>
    </location>
</feature>
<organism evidence="3 4">
    <name type="scientific">Rhizodiscina lignyota</name>
    <dbReference type="NCBI Taxonomy" id="1504668"/>
    <lineage>
        <taxon>Eukaryota</taxon>
        <taxon>Fungi</taxon>
        <taxon>Dikarya</taxon>
        <taxon>Ascomycota</taxon>
        <taxon>Pezizomycotina</taxon>
        <taxon>Dothideomycetes</taxon>
        <taxon>Pleosporomycetidae</taxon>
        <taxon>Aulographales</taxon>
        <taxon>Rhizodiscinaceae</taxon>
        <taxon>Rhizodiscina</taxon>
    </lineage>
</organism>
<reference evidence="3" key="1">
    <citation type="journal article" date="2020" name="Stud. Mycol.">
        <title>101 Dothideomycetes genomes: a test case for predicting lifestyles and emergence of pathogens.</title>
        <authorList>
            <person name="Haridas S."/>
            <person name="Albert R."/>
            <person name="Binder M."/>
            <person name="Bloem J."/>
            <person name="Labutti K."/>
            <person name="Salamov A."/>
            <person name="Andreopoulos B."/>
            <person name="Baker S."/>
            <person name="Barry K."/>
            <person name="Bills G."/>
            <person name="Bluhm B."/>
            <person name="Cannon C."/>
            <person name="Castanera R."/>
            <person name="Culley D."/>
            <person name="Daum C."/>
            <person name="Ezra D."/>
            <person name="Gonzalez J."/>
            <person name="Henrissat B."/>
            <person name="Kuo A."/>
            <person name="Liang C."/>
            <person name="Lipzen A."/>
            <person name="Lutzoni F."/>
            <person name="Magnuson J."/>
            <person name="Mondo S."/>
            <person name="Nolan M."/>
            <person name="Ohm R."/>
            <person name="Pangilinan J."/>
            <person name="Park H.-J."/>
            <person name="Ramirez L."/>
            <person name="Alfaro M."/>
            <person name="Sun H."/>
            <person name="Tritt A."/>
            <person name="Yoshinaga Y."/>
            <person name="Zwiers L.-H."/>
            <person name="Turgeon B."/>
            <person name="Goodwin S."/>
            <person name="Spatafora J."/>
            <person name="Crous P."/>
            <person name="Grigoriev I."/>
        </authorList>
    </citation>
    <scope>NUCLEOTIDE SEQUENCE</scope>
    <source>
        <strain evidence="3">CBS 133067</strain>
    </source>
</reference>
<accession>A0A9P4IT22</accession>